<dbReference type="Pfam" id="PF17555">
    <property type="entry name" value="TssN"/>
    <property type="match status" value="1"/>
</dbReference>
<reference evidence="1 2" key="1">
    <citation type="submission" date="2016-11" db="EMBL/GenBank/DDBJ databases">
        <title>Whole genomes of Flavobacteriaceae.</title>
        <authorList>
            <person name="Stine C."/>
            <person name="Li C."/>
            <person name="Tadesse D."/>
        </authorList>
    </citation>
    <scope>NUCLEOTIDE SEQUENCE [LARGE SCALE GENOMIC DNA]</scope>
    <source>
        <strain evidence="1 2">DSM 18292</strain>
    </source>
</reference>
<protein>
    <submittedName>
        <fullName evidence="1">Uncharacterized protein</fullName>
    </submittedName>
</protein>
<evidence type="ECO:0000313" key="1">
    <source>
        <dbReference type="EMBL" id="OXA83900.1"/>
    </source>
</evidence>
<sequence length="173" mass="20311">MMLIPPPEYATWTPKAKYDDVTEEEIKDVLLITFLIKKGYYDQKPTSMRAIAPVRVEFGRLFMLTLEGFNEHNPENKIELIESNGENYTWVFFLQNNWHRKEQHIIPDEHIGANPITENSVIICERRSKTKIVEPQKFIKSDGVIYDAEMMNETAEKNEINHIKNDEIKSKIN</sequence>
<accession>A0A226GRC0</accession>
<organism evidence="1 2">
    <name type="scientific">Flavobacterium hercynium</name>
    <dbReference type="NCBI Taxonomy" id="387094"/>
    <lineage>
        <taxon>Bacteria</taxon>
        <taxon>Pseudomonadati</taxon>
        <taxon>Bacteroidota</taxon>
        <taxon>Flavobacteriia</taxon>
        <taxon>Flavobacteriales</taxon>
        <taxon>Flavobacteriaceae</taxon>
        <taxon>Flavobacterium</taxon>
    </lineage>
</organism>
<keyword evidence="2" id="KW-1185">Reference proteome</keyword>
<dbReference type="AlphaFoldDB" id="A0A226GRC0"/>
<dbReference type="Proteomes" id="UP000198345">
    <property type="component" value="Unassembled WGS sequence"/>
</dbReference>
<proteinExistence type="predicted"/>
<comment type="caution">
    <text evidence="1">The sequence shown here is derived from an EMBL/GenBank/DDBJ whole genome shotgun (WGS) entry which is preliminary data.</text>
</comment>
<name>A0A226GRC0_9FLAO</name>
<gene>
    <name evidence="1" type="ORF">B0A66_21765</name>
</gene>
<dbReference type="InterPro" id="IPR035177">
    <property type="entry name" value="TssN"/>
</dbReference>
<dbReference type="EMBL" id="MUGW01000073">
    <property type="protein sequence ID" value="OXA83900.1"/>
    <property type="molecule type" value="Genomic_DNA"/>
</dbReference>
<evidence type="ECO:0000313" key="2">
    <source>
        <dbReference type="Proteomes" id="UP000198345"/>
    </source>
</evidence>